<evidence type="ECO:0000313" key="8">
    <source>
        <dbReference type="Proteomes" id="UP000018144"/>
    </source>
</evidence>
<evidence type="ECO:0000256" key="2">
    <source>
        <dbReference type="ARBA" id="ARBA00023015"/>
    </source>
</evidence>
<evidence type="ECO:0000256" key="3">
    <source>
        <dbReference type="ARBA" id="ARBA00023125"/>
    </source>
</evidence>
<comment type="similarity">
    <text evidence="1">Belongs to the NFYB/HAP3 subunit family.</text>
</comment>
<feature type="region of interest" description="Disordered" evidence="5">
    <location>
        <begin position="209"/>
        <end position="237"/>
    </location>
</feature>
<dbReference type="Pfam" id="PF00808">
    <property type="entry name" value="CBFD_NFYB_HMF"/>
    <property type="match status" value="1"/>
</dbReference>
<dbReference type="Gene3D" id="1.10.20.10">
    <property type="entry name" value="Histone, subunit A"/>
    <property type="match status" value="1"/>
</dbReference>
<dbReference type="GO" id="GO:0000978">
    <property type="term" value="F:RNA polymerase II cis-regulatory region sequence-specific DNA binding"/>
    <property type="evidence" value="ECO:0007669"/>
    <property type="project" value="TreeGrafter"/>
</dbReference>
<reference evidence="7 8" key="1">
    <citation type="journal article" date="2013" name="PLoS Genet.">
        <title>The genome and development-dependent transcriptomes of Pyronema confluens: a window into fungal evolution.</title>
        <authorList>
            <person name="Traeger S."/>
            <person name="Altegoer F."/>
            <person name="Freitag M."/>
            <person name="Gabaldon T."/>
            <person name="Kempken F."/>
            <person name="Kumar A."/>
            <person name="Marcet-Houben M."/>
            <person name="Poggeler S."/>
            <person name="Stajich J.E."/>
            <person name="Nowrousian M."/>
        </authorList>
    </citation>
    <scope>NUCLEOTIDE SEQUENCE [LARGE SCALE GENOMIC DNA]</scope>
    <source>
        <strain evidence="8">CBS 100304</strain>
        <tissue evidence="7">Vegetative mycelium</tissue>
    </source>
</reference>
<gene>
    <name evidence="7" type="ORF">PCON_14265</name>
</gene>
<name>U4LTY7_PYROM</name>
<sequence>MSSMMTNIAKGIDEVILEETPVEQAKQQLVVHQTQRSQQRLAEEEQRINDYLVHKEQEVLAKEQHIIKYCSHLADQRLAEEKQEEINDYEHYRKLALDPACIPTRSVYNVMKRALPNHALITKEALHAVTRCVEAFIELLTNEAAEIAMNERLKMLLPRHLAEAAELLEMEPYATVFWAIANENEKMPQLQHGGRETILAVGSGSGGVDGDDIADASGGVSGCGIGSGTESPEPAAP</sequence>
<dbReference type="InterPro" id="IPR009072">
    <property type="entry name" value="Histone-fold"/>
</dbReference>
<proteinExistence type="inferred from homology"/>
<dbReference type="InterPro" id="IPR003958">
    <property type="entry name" value="CBFA_NFYB_domain"/>
</dbReference>
<dbReference type="PANTHER" id="PTHR11064">
    <property type="entry name" value="CCAAT-BINDING TRANSCRIPTION FACTOR-RELATED"/>
    <property type="match status" value="1"/>
</dbReference>
<evidence type="ECO:0000256" key="1">
    <source>
        <dbReference type="ARBA" id="ARBA00009053"/>
    </source>
</evidence>
<dbReference type="GO" id="GO:0001228">
    <property type="term" value="F:DNA-binding transcription activator activity, RNA polymerase II-specific"/>
    <property type="evidence" value="ECO:0007669"/>
    <property type="project" value="InterPro"/>
</dbReference>
<keyword evidence="3" id="KW-0238">DNA-binding</keyword>
<dbReference type="EMBL" id="HF936032">
    <property type="protein sequence ID" value="CCX33225.1"/>
    <property type="molecule type" value="Genomic_DNA"/>
</dbReference>
<dbReference type="SUPFAM" id="SSF47113">
    <property type="entry name" value="Histone-fold"/>
    <property type="match status" value="1"/>
</dbReference>
<evidence type="ECO:0000313" key="7">
    <source>
        <dbReference type="EMBL" id="CCX33225.1"/>
    </source>
</evidence>
<protein>
    <submittedName>
        <fullName evidence="7">Similar to Transcriptional activator hap3 acc. no. P36611</fullName>
    </submittedName>
</protein>
<dbReference type="STRING" id="1076935.U4LTY7"/>
<evidence type="ECO:0000259" key="6">
    <source>
        <dbReference type="Pfam" id="PF00808"/>
    </source>
</evidence>
<accession>U4LTY7</accession>
<dbReference type="AlphaFoldDB" id="U4LTY7"/>
<organism evidence="7 8">
    <name type="scientific">Pyronema omphalodes (strain CBS 100304)</name>
    <name type="common">Pyronema confluens</name>
    <dbReference type="NCBI Taxonomy" id="1076935"/>
    <lineage>
        <taxon>Eukaryota</taxon>
        <taxon>Fungi</taxon>
        <taxon>Dikarya</taxon>
        <taxon>Ascomycota</taxon>
        <taxon>Pezizomycotina</taxon>
        <taxon>Pezizomycetes</taxon>
        <taxon>Pezizales</taxon>
        <taxon>Pyronemataceae</taxon>
        <taxon>Pyronema</taxon>
    </lineage>
</organism>
<dbReference type="PANTHER" id="PTHR11064:SF9">
    <property type="entry name" value="NUCLEAR TRANSCRIPTION FACTOR Y SUBUNIT BETA"/>
    <property type="match status" value="1"/>
</dbReference>
<dbReference type="GO" id="GO:0046982">
    <property type="term" value="F:protein heterodimerization activity"/>
    <property type="evidence" value="ECO:0007669"/>
    <property type="project" value="InterPro"/>
</dbReference>
<dbReference type="InterPro" id="IPR027113">
    <property type="entry name" value="Transc_fact_NFYB/HAP3"/>
</dbReference>
<keyword evidence="4" id="KW-0804">Transcription</keyword>
<dbReference type="Proteomes" id="UP000018144">
    <property type="component" value="Unassembled WGS sequence"/>
</dbReference>
<keyword evidence="2" id="KW-0805">Transcription regulation</keyword>
<evidence type="ECO:0000256" key="4">
    <source>
        <dbReference type="ARBA" id="ARBA00023163"/>
    </source>
</evidence>
<evidence type="ECO:0000256" key="5">
    <source>
        <dbReference type="SAM" id="MobiDB-lite"/>
    </source>
</evidence>
<feature type="domain" description="Transcription factor CBF/NF-Y/archaeal histone" evidence="6">
    <location>
        <begin position="102"/>
        <end position="164"/>
    </location>
</feature>
<dbReference type="GO" id="GO:0016602">
    <property type="term" value="C:CCAAT-binding factor complex"/>
    <property type="evidence" value="ECO:0007669"/>
    <property type="project" value="InterPro"/>
</dbReference>
<keyword evidence="8" id="KW-1185">Reference proteome</keyword>